<dbReference type="Gene3D" id="3.90.1720.10">
    <property type="entry name" value="endopeptidase domain like (from Nostoc punctiforme)"/>
    <property type="match status" value="1"/>
</dbReference>
<evidence type="ECO:0000256" key="2">
    <source>
        <dbReference type="ARBA" id="ARBA00022670"/>
    </source>
</evidence>
<accession>A0A5B8PBW9</accession>
<comment type="similarity">
    <text evidence="1">Belongs to the peptidase C40 family.</text>
</comment>
<dbReference type="GO" id="GO:0008234">
    <property type="term" value="F:cysteine-type peptidase activity"/>
    <property type="evidence" value="ECO:0007669"/>
    <property type="project" value="UniProtKB-KW"/>
</dbReference>
<protein>
    <submittedName>
        <fullName evidence="5">CHAP domain-containing protein</fullName>
    </submittedName>
</protein>
<evidence type="ECO:0000256" key="4">
    <source>
        <dbReference type="ARBA" id="ARBA00022807"/>
    </source>
</evidence>
<dbReference type="InterPro" id="IPR041219">
    <property type="entry name" value="Phage_lysozyme2"/>
</dbReference>
<geneLocation type="plasmid" evidence="5">
    <name>pSCBC1</name>
</geneLocation>
<dbReference type="Pfam" id="PF18013">
    <property type="entry name" value="Phage_lysozyme2"/>
    <property type="match status" value="1"/>
</dbReference>
<sequence>MGLAYEFQKKKIKFILYGVVGFFLAIILIIAGLTGDLEENCGDDTTSTQVTNLDDKGMEENAKNIAKHWQEKYHATPQAIAGILGTLTLESRLNPKSVNSDSQATGLAQWLGGRKDKLEALAQKQGKSATNLGVQLDYLDQELASDYYKSNQKIFKMTDVHKASKAWLLDFEGMSKNPEQWYLSKRYAFADHWYSVIGTKDPVAGDSLDNANQDEEASANLDCASDTDTGEADGNIIKTAKSMKGYFKYGQSHPSADLGTDLKKPNKSGTTDCSGFIWLALNKAGYKVPANMAWFTGSMSADAKGAHKWLKQIKPSDAKAGDIVIVNQGAGAGNNGHTAFLTENWHGKSTKIIQEGGDTTGHVNEGRFGTSFSILLDGGDVVLARPVKK</sequence>
<dbReference type="GO" id="GO:0006508">
    <property type="term" value="P:proteolysis"/>
    <property type="evidence" value="ECO:0007669"/>
    <property type="project" value="UniProtKB-KW"/>
</dbReference>
<dbReference type="RefSeq" id="WP_159373492.1">
    <property type="nucleotide sequence ID" value="NZ_AP027296.1"/>
</dbReference>
<reference evidence="5" key="1">
    <citation type="journal article" date="2019" name="J. Antimicrob. Chemother.">
        <title>Detection of the phenicol-oxazolidinone-tetracycline resistance gene poxtA in Enterococcus faecium and Enterococcus faecalis of food-producing animal origin in China.</title>
        <authorList>
            <person name="Lei C.W."/>
            <person name="Kang Z.Z."/>
            <person name="Wu S.K."/>
            <person name="Chen Y.P."/>
            <person name="Kong L.H."/>
            <person name="Wang H.N."/>
        </authorList>
    </citation>
    <scope>NUCLEOTIDE SEQUENCE</scope>
    <source>
        <strain evidence="5">SCBC1</strain>
        <plasmid evidence="5">pSCBC1</plasmid>
    </source>
</reference>
<dbReference type="AlphaFoldDB" id="A0A5B8PBW9"/>
<dbReference type="InterPro" id="IPR038765">
    <property type="entry name" value="Papain-like_cys_pep_sf"/>
</dbReference>
<dbReference type="Pfam" id="PF00877">
    <property type="entry name" value="NLPC_P60"/>
    <property type="match status" value="1"/>
</dbReference>
<name>A0A5B8PBW9_ENTFC</name>
<proteinExistence type="inferred from homology"/>
<dbReference type="Gene3D" id="1.10.530.10">
    <property type="match status" value="1"/>
</dbReference>
<evidence type="ECO:0000256" key="1">
    <source>
        <dbReference type="ARBA" id="ARBA00007074"/>
    </source>
</evidence>
<keyword evidence="2" id="KW-0645">Protease</keyword>
<organism evidence="5">
    <name type="scientific">Enterococcus faecium</name>
    <name type="common">Streptococcus faecium</name>
    <dbReference type="NCBI Taxonomy" id="1352"/>
    <lineage>
        <taxon>Bacteria</taxon>
        <taxon>Bacillati</taxon>
        <taxon>Bacillota</taxon>
        <taxon>Bacilli</taxon>
        <taxon>Lactobacillales</taxon>
        <taxon>Enterococcaceae</taxon>
        <taxon>Enterococcus</taxon>
    </lineage>
</organism>
<reference evidence="5" key="2">
    <citation type="submission" date="2019-03" db="EMBL/GenBank/DDBJ databases">
        <authorList>
            <person name="Lei C.-W."/>
        </authorList>
    </citation>
    <scope>NUCLEOTIDE SEQUENCE</scope>
    <source>
        <strain evidence="5">SCBC1</strain>
        <plasmid evidence="5">pSCBC1</plasmid>
    </source>
</reference>
<keyword evidence="3" id="KW-0378">Hydrolase</keyword>
<dbReference type="SUPFAM" id="SSF54001">
    <property type="entry name" value="Cysteine proteinases"/>
    <property type="match status" value="1"/>
</dbReference>
<gene>
    <name evidence="5" type="ORF">E3T36_13160</name>
</gene>
<dbReference type="InterPro" id="IPR000064">
    <property type="entry name" value="NLP_P60_dom"/>
</dbReference>
<evidence type="ECO:0000256" key="3">
    <source>
        <dbReference type="ARBA" id="ARBA00022801"/>
    </source>
</evidence>
<evidence type="ECO:0000313" key="5">
    <source>
        <dbReference type="EMBL" id="QDZ64907.1"/>
    </source>
</evidence>
<dbReference type="EMBL" id="CP038169">
    <property type="protein sequence ID" value="QDZ64907.1"/>
    <property type="molecule type" value="Genomic_DNA"/>
</dbReference>
<keyword evidence="5" id="KW-0614">Plasmid</keyword>
<keyword evidence="4" id="KW-0788">Thiol protease</keyword>